<evidence type="ECO:0000256" key="1">
    <source>
        <dbReference type="SAM" id="Phobius"/>
    </source>
</evidence>
<keyword evidence="1" id="KW-0812">Transmembrane</keyword>
<protein>
    <submittedName>
        <fullName evidence="2">Uncharacterized protein</fullName>
    </submittedName>
</protein>
<dbReference type="RefSeq" id="WP_124875747.1">
    <property type="nucleotide sequence ID" value="NZ_CP034188.1"/>
</dbReference>
<accession>A0A3G8YJ44</accession>
<evidence type="ECO:0000313" key="2">
    <source>
        <dbReference type="EMBL" id="AZI45288.1"/>
    </source>
</evidence>
<feature type="transmembrane region" description="Helical" evidence="1">
    <location>
        <begin position="70"/>
        <end position="97"/>
    </location>
</feature>
<organism evidence="2 3">
    <name type="scientific">Deinococcus psychrotolerans</name>
    <dbReference type="NCBI Taxonomy" id="2489213"/>
    <lineage>
        <taxon>Bacteria</taxon>
        <taxon>Thermotogati</taxon>
        <taxon>Deinococcota</taxon>
        <taxon>Deinococci</taxon>
        <taxon>Deinococcales</taxon>
        <taxon>Deinococcaceae</taxon>
        <taxon>Deinococcus</taxon>
    </lineage>
</organism>
<evidence type="ECO:0000313" key="3">
    <source>
        <dbReference type="Proteomes" id="UP000276417"/>
    </source>
</evidence>
<dbReference type="EMBL" id="CP034188">
    <property type="protein sequence ID" value="AZI45288.1"/>
    <property type="molecule type" value="Genomic_DNA"/>
</dbReference>
<dbReference type="Proteomes" id="UP000276417">
    <property type="component" value="Plasmid unnamed4"/>
</dbReference>
<sequence length="359" mass="39986">MLTGVAEVSAPATPIVPLEDPVVSDERTRIEDLRTVAKWQLAALGAVATLAFTGVALNKLPNAGMATEGGFWMLVIAAVGALVTLISITSMITYVGWVLAPQYQSLDDQLRLDELSKKTRPSIAEQWELKERLREANNRQSKLKISSRWYNQAVWYLPDVSIRDLSDFEESKNKLYDEYARLKKSQESPENSKKIEAIEDRFAAYYEPVSLRLHWRNKRENVATRARRALSMLGKLSGGTAAGVVLYLGATAYHLPDLPSALRTFNLPAYGVWRPLSMVKPEVTLATLKADLGDSCPGTMDTTKDKGMQVMVLEEIPAEQTYQVLVTNLGCRPFRYTVAKDSVAARDEFALLPHQSPRP</sequence>
<keyword evidence="1" id="KW-0472">Membrane</keyword>
<feature type="transmembrane region" description="Helical" evidence="1">
    <location>
        <begin position="39"/>
        <end position="58"/>
    </location>
</feature>
<keyword evidence="1" id="KW-1133">Transmembrane helix</keyword>
<geneLocation type="plasmid" evidence="2 3">
    <name>unnamed4</name>
</geneLocation>
<keyword evidence="2" id="KW-0614">Plasmid</keyword>
<name>A0A3G8YJ44_9DEIO</name>
<gene>
    <name evidence="2" type="ORF">EHF33_20480</name>
</gene>
<reference evidence="2 3" key="1">
    <citation type="submission" date="2018-11" db="EMBL/GenBank/DDBJ databases">
        <title>Deinococcus shelandsis sp. nov., isolated from South Shetland Islands soil of Antarctica.</title>
        <authorList>
            <person name="Tian J."/>
        </authorList>
    </citation>
    <scope>NUCLEOTIDE SEQUENCE [LARGE SCALE GENOMIC DNA]</scope>
    <source>
        <strain evidence="2 3">S14-83T</strain>
        <plasmid evidence="2 3">unnamed4</plasmid>
    </source>
</reference>
<dbReference type="KEGG" id="dph:EHF33_20480"/>
<dbReference type="AlphaFoldDB" id="A0A3G8YJ44"/>
<proteinExistence type="predicted"/>
<keyword evidence="3" id="KW-1185">Reference proteome</keyword>